<evidence type="ECO:0000256" key="3">
    <source>
        <dbReference type="SAM" id="Phobius"/>
    </source>
</evidence>
<dbReference type="CDD" id="cd01959">
    <property type="entry name" value="nsLTP2"/>
    <property type="match status" value="1"/>
</dbReference>
<sequence length="129" mass="13642">MKVIIKRVPKAKPLSSHSSTACLLPVLSNTQILSVSLLMAKNAVVLAVMAVVVAAVLVAEAKAACDPMQLMPCAGAFLSGSKPSSQCCAKLREQKPCLCEYKKNPQYQSYVTSPSAKRIATACQVTVDC</sequence>
<feature type="domain" description="Bifunctional inhibitor/plant lipid transfer protein/seed storage helical" evidence="4">
    <location>
        <begin position="65"/>
        <end position="129"/>
    </location>
</feature>
<keyword evidence="3" id="KW-1133">Transmembrane helix</keyword>
<name>A0A7C9CSQ4_OPUST</name>
<dbReference type="GO" id="GO:0008289">
    <property type="term" value="F:lipid binding"/>
    <property type="evidence" value="ECO:0007669"/>
    <property type="project" value="UniProtKB-KW"/>
</dbReference>
<dbReference type="InterPro" id="IPR033872">
    <property type="entry name" value="nsLTP2"/>
</dbReference>
<dbReference type="InterPro" id="IPR016140">
    <property type="entry name" value="Bifunc_inhib/LTP/seed_store"/>
</dbReference>
<dbReference type="InterPro" id="IPR036312">
    <property type="entry name" value="Bifun_inhib/LTP/seed_sf"/>
</dbReference>
<keyword evidence="3" id="KW-0812">Transmembrane</keyword>
<dbReference type="AlphaFoldDB" id="A0A7C9CSQ4"/>
<evidence type="ECO:0000259" key="4">
    <source>
        <dbReference type="SMART" id="SM00499"/>
    </source>
</evidence>
<evidence type="ECO:0000313" key="5">
    <source>
        <dbReference type="EMBL" id="MBA4623183.1"/>
    </source>
</evidence>
<accession>A0A7C9CSQ4</accession>
<feature type="transmembrane region" description="Helical" evidence="3">
    <location>
        <begin position="38"/>
        <end position="59"/>
    </location>
</feature>
<dbReference type="Pfam" id="PF00234">
    <property type="entry name" value="Tryp_alpha_amyl"/>
    <property type="match status" value="1"/>
</dbReference>
<dbReference type="Gene3D" id="1.10.110.10">
    <property type="entry name" value="Plant lipid-transfer and hydrophobic proteins"/>
    <property type="match status" value="1"/>
</dbReference>
<reference evidence="5" key="1">
    <citation type="journal article" date="2013" name="J. Plant Res.">
        <title>Effect of fungi and light on seed germination of three Opuntia species from semiarid lands of central Mexico.</title>
        <authorList>
            <person name="Delgado-Sanchez P."/>
            <person name="Jimenez-Bremont J.F."/>
            <person name="Guerrero-Gonzalez Mde L."/>
            <person name="Flores J."/>
        </authorList>
    </citation>
    <scope>NUCLEOTIDE SEQUENCE</scope>
    <source>
        <tissue evidence="5">Cladode</tissue>
    </source>
</reference>
<dbReference type="PANTHER" id="PTHR33214:SF69">
    <property type="entry name" value="BIFUNCTIONAL INHIBITOR_LIPID-TRANSFER PROTEIN_SEED STORAGE 2S ALBUMIN SUPERFAMILY PROTEIN"/>
    <property type="match status" value="1"/>
</dbReference>
<keyword evidence="1" id="KW-0813">Transport</keyword>
<reference evidence="5" key="2">
    <citation type="submission" date="2020-07" db="EMBL/GenBank/DDBJ databases">
        <authorList>
            <person name="Vera ALvarez R."/>
            <person name="Arias-Moreno D.M."/>
            <person name="Jimenez-Jacinto V."/>
            <person name="Jimenez-Bremont J.F."/>
            <person name="Swaminathan K."/>
            <person name="Moose S.P."/>
            <person name="Guerrero-Gonzalez M.L."/>
            <person name="Marino-Ramirez L."/>
            <person name="Landsman D."/>
            <person name="Rodriguez-Kessler M."/>
            <person name="Delgado-Sanchez P."/>
        </authorList>
    </citation>
    <scope>NUCLEOTIDE SEQUENCE</scope>
    <source>
        <tissue evidence="5">Cladode</tissue>
    </source>
</reference>
<evidence type="ECO:0000256" key="1">
    <source>
        <dbReference type="ARBA" id="ARBA00022448"/>
    </source>
</evidence>
<evidence type="ECO:0000256" key="2">
    <source>
        <dbReference type="ARBA" id="ARBA00023121"/>
    </source>
</evidence>
<dbReference type="PANTHER" id="PTHR33214">
    <property type="entry name" value="BIFUNCTIONAL INHIBITOR/LIPID-TRANSFER PROTEIN/SEED STORAGE 2S ALBUMIN SUPERFAMILY PROTEIN"/>
    <property type="match status" value="1"/>
</dbReference>
<organism evidence="5">
    <name type="scientific">Opuntia streptacantha</name>
    <name type="common">Prickly pear cactus</name>
    <name type="synonym">Opuntia cardona</name>
    <dbReference type="NCBI Taxonomy" id="393608"/>
    <lineage>
        <taxon>Eukaryota</taxon>
        <taxon>Viridiplantae</taxon>
        <taxon>Streptophyta</taxon>
        <taxon>Embryophyta</taxon>
        <taxon>Tracheophyta</taxon>
        <taxon>Spermatophyta</taxon>
        <taxon>Magnoliopsida</taxon>
        <taxon>eudicotyledons</taxon>
        <taxon>Gunneridae</taxon>
        <taxon>Pentapetalae</taxon>
        <taxon>Caryophyllales</taxon>
        <taxon>Cactineae</taxon>
        <taxon>Cactaceae</taxon>
        <taxon>Opuntioideae</taxon>
        <taxon>Opuntia</taxon>
    </lineage>
</organism>
<keyword evidence="2" id="KW-0446">Lipid-binding</keyword>
<keyword evidence="3" id="KW-0472">Membrane</keyword>
<dbReference type="GO" id="GO:0006869">
    <property type="term" value="P:lipid transport"/>
    <property type="evidence" value="ECO:0007669"/>
    <property type="project" value="InterPro"/>
</dbReference>
<proteinExistence type="predicted"/>
<dbReference type="SUPFAM" id="SSF47699">
    <property type="entry name" value="Bifunctional inhibitor/lipid-transfer protein/seed storage 2S albumin"/>
    <property type="match status" value="1"/>
</dbReference>
<protein>
    <recommendedName>
        <fullName evidence="4">Bifunctional inhibitor/plant lipid transfer protein/seed storage helical domain-containing protein</fullName>
    </recommendedName>
</protein>
<dbReference type="EMBL" id="GISG01042045">
    <property type="protein sequence ID" value="MBA4623183.1"/>
    <property type="molecule type" value="Transcribed_RNA"/>
</dbReference>
<dbReference type="SMART" id="SM00499">
    <property type="entry name" value="AAI"/>
    <property type="match status" value="1"/>
</dbReference>